<dbReference type="SUPFAM" id="SSF53474">
    <property type="entry name" value="alpha/beta-Hydrolases"/>
    <property type="match status" value="1"/>
</dbReference>
<gene>
    <name evidence="4" type="ORF">FHR72_000457</name>
</gene>
<dbReference type="Pfam" id="PF08237">
    <property type="entry name" value="PE-PPE"/>
    <property type="match status" value="1"/>
</dbReference>
<keyword evidence="2" id="KW-0732">Signal</keyword>
<name>A0A839PYA1_MYCIR</name>
<reference evidence="4 5" key="1">
    <citation type="submission" date="2020-08" db="EMBL/GenBank/DDBJ databases">
        <title>The Agave Microbiome: Exploring the role of microbial communities in plant adaptations to desert environments.</title>
        <authorList>
            <person name="Partida-Martinez L.P."/>
        </authorList>
    </citation>
    <scope>NUCLEOTIDE SEQUENCE [LARGE SCALE GENOMIC DNA]</scope>
    <source>
        <strain evidence="4 5">AT2.18</strain>
    </source>
</reference>
<feature type="signal peptide" evidence="2">
    <location>
        <begin position="1"/>
        <end position="26"/>
    </location>
</feature>
<evidence type="ECO:0000313" key="5">
    <source>
        <dbReference type="Proteomes" id="UP000550501"/>
    </source>
</evidence>
<dbReference type="InterPro" id="IPR029058">
    <property type="entry name" value="AB_hydrolase_fold"/>
</dbReference>
<evidence type="ECO:0000256" key="2">
    <source>
        <dbReference type="SAM" id="SignalP"/>
    </source>
</evidence>
<evidence type="ECO:0000313" key="4">
    <source>
        <dbReference type="EMBL" id="MBB2989000.1"/>
    </source>
</evidence>
<dbReference type="InterPro" id="IPR013228">
    <property type="entry name" value="PE-PPE_C"/>
</dbReference>
<feature type="compositionally biased region" description="Low complexity" evidence="1">
    <location>
        <begin position="377"/>
        <end position="393"/>
    </location>
</feature>
<dbReference type="RefSeq" id="WP_183466275.1">
    <property type="nucleotide sequence ID" value="NZ_JACHVU010000001.1"/>
</dbReference>
<dbReference type="Proteomes" id="UP000550501">
    <property type="component" value="Unassembled WGS sequence"/>
</dbReference>
<protein>
    <recommendedName>
        <fullName evidence="3">PE-PPE domain-containing protein</fullName>
    </recommendedName>
</protein>
<feature type="domain" description="PE-PPE" evidence="3">
    <location>
        <begin position="80"/>
        <end position="247"/>
    </location>
</feature>
<dbReference type="EMBL" id="JACHVU010000001">
    <property type="protein sequence ID" value="MBB2989000.1"/>
    <property type="molecule type" value="Genomic_DNA"/>
</dbReference>
<dbReference type="Gene3D" id="3.40.50.1820">
    <property type="entry name" value="alpha/beta hydrolase"/>
    <property type="match status" value="1"/>
</dbReference>
<feature type="region of interest" description="Disordered" evidence="1">
    <location>
        <begin position="251"/>
        <end position="315"/>
    </location>
</feature>
<evidence type="ECO:0000259" key="3">
    <source>
        <dbReference type="Pfam" id="PF08237"/>
    </source>
</evidence>
<feature type="compositionally biased region" description="Polar residues" evidence="1">
    <location>
        <begin position="342"/>
        <end position="376"/>
    </location>
</feature>
<organism evidence="4 5">
    <name type="scientific">Mycolicibacterium iranicum</name>
    <name type="common">Mycobacterium iranicum</name>
    <dbReference type="NCBI Taxonomy" id="912594"/>
    <lineage>
        <taxon>Bacteria</taxon>
        <taxon>Bacillati</taxon>
        <taxon>Actinomycetota</taxon>
        <taxon>Actinomycetes</taxon>
        <taxon>Mycobacteriales</taxon>
        <taxon>Mycobacteriaceae</taxon>
        <taxon>Mycolicibacterium</taxon>
    </lineage>
</organism>
<accession>A0A839PYA1</accession>
<sequence>MKHQRRNAGIAALATVLIPAAGFLQAAPTSHAVTALFAEGATRQGGEAQSAFGGVFCEQNECRSLGRGTVTRKITSQQIQAAVDSTPGDLILAGYSVGGAGMYDRLREWERNPSLAPDPDRIVLIVTFGNPENKFGGQNRNNVGVGLPAYQPYDHLDVVAQYDGVADNPTRFGFYSYINSAFSRHFSYFDGLDINDPDNLVYQEGNTTYMLIPAETLPMLQWVRPFVSAERMAELDAKYRPLVERDYDRPAYVPQGEGADWGNGNPPPSLAPVEEPVDALTVASADSTDADTSVGGDPAAARTSSSRVADVEADTEVTDDAALDAALNDAALNDAALDDASTDPSLDASTGSTDTADNAASTENDTETAQDSSQDTSDPAPDAGDGADSDAAA</sequence>
<evidence type="ECO:0000256" key="1">
    <source>
        <dbReference type="SAM" id="MobiDB-lite"/>
    </source>
</evidence>
<proteinExistence type="predicted"/>
<feature type="region of interest" description="Disordered" evidence="1">
    <location>
        <begin position="338"/>
        <end position="393"/>
    </location>
</feature>
<comment type="caution">
    <text evidence="4">The sequence shown here is derived from an EMBL/GenBank/DDBJ whole genome shotgun (WGS) entry which is preliminary data.</text>
</comment>
<dbReference type="AlphaFoldDB" id="A0A839PYA1"/>
<keyword evidence="5" id="KW-1185">Reference proteome</keyword>
<feature type="chain" id="PRO_5038614079" description="PE-PPE domain-containing protein" evidence="2">
    <location>
        <begin position="27"/>
        <end position="393"/>
    </location>
</feature>